<evidence type="ECO:0000256" key="2">
    <source>
        <dbReference type="ARBA" id="ARBA00013855"/>
    </source>
</evidence>
<dbReference type="Proteomes" id="UP001336835">
    <property type="component" value="Unassembled WGS sequence"/>
</dbReference>
<comment type="similarity">
    <text evidence="1">Belongs to the MreC family.</text>
</comment>
<evidence type="ECO:0000256" key="3">
    <source>
        <dbReference type="ARBA" id="ARBA00022960"/>
    </source>
</evidence>
<dbReference type="Pfam" id="PF04085">
    <property type="entry name" value="MreC"/>
    <property type="match status" value="1"/>
</dbReference>
<dbReference type="InterPro" id="IPR055342">
    <property type="entry name" value="MreC_beta-barrel_core"/>
</dbReference>
<keyword evidence="5" id="KW-1133">Transmembrane helix</keyword>
<dbReference type="RefSeq" id="WP_330107905.1">
    <property type="nucleotide sequence ID" value="NZ_JAZDQT010000002.1"/>
</dbReference>
<evidence type="ECO:0000313" key="7">
    <source>
        <dbReference type="EMBL" id="MEE1945561.1"/>
    </source>
</evidence>
<dbReference type="NCBIfam" id="NF010532">
    <property type="entry name" value="PRK13922.9-3"/>
    <property type="match status" value="1"/>
</dbReference>
<keyword evidence="8" id="KW-1185">Reference proteome</keyword>
<feature type="transmembrane region" description="Helical" evidence="5">
    <location>
        <begin position="12"/>
        <end position="29"/>
    </location>
</feature>
<organism evidence="7 8">
    <name type="scientific">Pedobacter albus</name>
    <dbReference type="NCBI Taxonomy" id="3113905"/>
    <lineage>
        <taxon>Bacteria</taxon>
        <taxon>Pseudomonadati</taxon>
        <taxon>Bacteroidota</taxon>
        <taxon>Sphingobacteriia</taxon>
        <taxon>Sphingobacteriales</taxon>
        <taxon>Sphingobacteriaceae</taxon>
        <taxon>Pedobacter</taxon>
    </lineage>
</organism>
<reference evidence="7 8" key="1">
    <citation type="submission" date="2024-01" db="EMBL/GenBank/DDBJ databases">
        <title>Pedobacter sp. nov., isolated from fresh soil.</title>
        <authorList>
            <person name="Le N.T.T."/>
        </authorList>
    </citation>
    <scope>NUCLEOTIDE SEQUENCE [LARGE SCALE GENOMIC DNA]</scope>
    <source>
        <strain evidence="7 8">KR3-3</strain>
    </source>
</reference>
<keyword evidence="3" id="KW-0133">Cell shape</keyword>
<keyword evidence="5" id="KW-0812">Transmembrane</keyword>
<dbReference type="PANTHER" id="PTHR34138">
    <property type="entry name" value="CELL SHAPE-DETERMINING PROTEIN MREC"/>
    <property type="match status" value="1"/>
</dbReference>
<feature type="domain" description="Rod shape-determining protein MreC beta-barrel core" evidence="6">
    <location>
        <begin position="111"/>
        <end position="261"/>
    </location>
</feature>
<evidence type="ECO:0000313" key="8">
    <source>
        <dbReference type="Proteomes" id="UP001336835"/>
    </source>
</evidence>
<accession>A0ABU7I867</accession>
<evidence type="ECO:0000256" key="1">
    <source>
        <dbReference type="ARBA" id="ARBA00009369"/>
    </source>
</evidence>
<dbReference type="Gene3D" id="2.40.10.350">
    <property type="entry name" value="Rod shape-determining protein MreC, domain 2"/>
    <property type="match status" value="1"/>
</dbReference>
<protein>
    <recommendedName>
        <fullName evidence="2">Cell shape-determining protein MreC</fullName>
    </recommendedName>
    <alternativeName>
        <fullName evidence="4">Cell shape protein MreC</fullName>
    </alternativeName>
</protein>
<evidence type="ECO:0000259" key="6">
    <source>
        <dbReference type="Pfam" id="PF04085"/>
    </source>
</evidence>
<dbReference type="PANTHER" id="PTHR34138:SF1">
    <property type="entry name" value="CELL SHAPE-DETERMINING PROTEIN MREC"/>
    <property type="match status" value="1"/>
</dbReference>
<dbReference type="EMBL" id="JAZDQT010000002">
    <property type="protein sequence ID" value="MEE1945561.1"/>
    <property type="molecule type" value="Genomic_DNA"/>
</dbReference>
<evidence type="ECO:0000256" key="5">
    <source>
        <dbReference type="SAM" id="Phobius"/>
    </source>
</evidence>
<dbReference type="InterPro" id="IPR042175">
    <property type="entry name" value="Cell/Rod_MreC_2"/>
</dbReference>
<name>A0ABU7I867_9SPHI</name>
<proteinExistence type="inferred from homology"/>
<dbReference type="InterPro" id="IPR007221">
    <property type="entry name" value="MreC"/>
</dbReference>
<evidence type="ECO:0000256" key="4">
    <source>
        <dbReference type="ARBA" id="ARBA00032089"/>
    </source>
</evidence>
<sequence>MRNLWLFISKYNAFFFFIIFFAVGIVLTLKNNAYQRSIALNSTNEVVGSAYERLNVLKRYLNLGQVNDSLAQENAKLRTELIALKNIDSSKTTKVKDSANNEQYTLVAAKVIKNSITSRNNIITINRGSLSGIEKDMAVISPNKGVVGFIQDVSPSFATIRSLLHKGTSISVTLKKNNVFGSLVWGDGNFDFRKAYVKEIPNHIKVNLRDTIITSGAGDFPRGIEVGRISKTRVASGDSFMPLEIELFNDFSTLQYVYVVKDRLAKEQKNLESNTPNEQ</sequence>
<gene>
    <name evidence="7" type="primary">mreC</name>
    <name evidence="7" type="ORF">VRU48_10630</name>
</gene>
<keyword evidence="5" id="KW-0472">Membrane</keyword>
<comment type="caution">
    <text evidence="7">The sequence shown here is derived from an EMBL/GenBank/DDBJ whole genome shotgun (WGS) entry which is preliminary data.</text>
</comment>
<dbReference type="InterPro" id="IPR042177">
    <property type="entry name" value="Cell/Rod_1"/>
</dbReference>
<dbReference type="Gene3D" id="2.40.10.340">
    <property type="entry name" value="Rod shape-determining protein MreC, domain 1"/>
    <property type="match status" value="1"/>
</dbReference>